<comment type="caution">
    <text evidence="1">The sequence shown here is derived from an EMBL/GenBank/DDBJ whole genome shotgun (WGS) entry which is preliminary data.</text>
</comment>
<reference evidence="1 2" key="1">
    <citation type="submission" date="2012-12" db="EMBL/GenBank/DDBJ databases">
        <title>Whole genome shotgun sequence of Gordonia aichiensis NBRC 108223.</title>
        <authorList>
            <person name="Isaki-Nakamura S."/>
            <person name="Hosoyama A."/>
            <person name="Tsuchikane K."/>
            <person name="Ando Y."/>
            <person name="Baba S."/>
            <person name="Ohji S."/>
            <person name="Hamada M."/>
            <person name="Tamura T."/>
            <person name="Yamazoe A."/>
            <person name="Yamazaki S."/>
            <person name="Fujita N."/>
        </authorList>
    </citation>
    <scope>NUCLEOTIDE SEQUENCE [LARGE SCALE GENOMIC DNA]</scope>
    <source>
        <strain evidence="1 2">NBRC 108223</strain>
    </source>
</reference>
<name>L7KSH7_9ACTN</name>
<evidence type="ECO:0000313" key="1">
    <source>
        <dbReference type="EMBL" id="GAC50912.1"/>
    </source>
</evidence>
<gene>
    <name evidence="1" type="ORF">GOACH_33_00330</name>
</gene>
<keyword evidence="2" id="KW-1185">Reference proteome</keyword>
<organism evidence="1 2">
    <name type="scientific">Gordonia aichiensis NBRC 108223</name>
    <dbReference type="NCBI Taxonomy" id="1220583"/>
    <lineage>
        <taxon>Bacteria</taxon>
        <taxon>Bacillati</taxon>
        <taxon>Actinomycetota</taxon>
        <taxon>Actinomycetes</taxon>
        <taxon>Mycobacteriales</taxon>
        <taxon>Gordoniaceae</taxon>
        <taxon>Gordonia</taxon>
    </lineage>
</organism>
<evidence type="ECO:0000313" key="2">
    <source>
        <dbReference type="Proteomes" id="UP000010988"/>
    </source>
</evidence>
<sequence>MRGGNQMKKCHHQDPSLCHLWPDAELSPMSCEMTLCACSTTGPDTRTLRVFDPPKPVVVDIAIAAPSCGRSYAAGGGVSLRVRAFGARIEPTMPALLLAWLQTSNGLWRGICQMPVESANRVSSATITMWVPPEALQPREGPAPQ</sequence>
<dbReference type="STRING" id="1220583.GOACH_33_00330"/>
<protein>
    <submittedName>
        <fullName evidence="1">Uncharacterized protein</fullName>
    </submittedName>
</protein>
<dbReference type="AlphaFoldDB" id="L7KSH7"/>
<dbReference type="Proteomes" id="UP000010988">
    <property type="component" value="Unassembled WGS sequence"/>
</dbReference>
<dbReference type="EMBL" id="BANR01000033">
    <property type="protein sequence ID" value="GAC50912.1"/>
    <property type="molecule type" value="Genomic_DNA"/>
</dbReference>
<proteinExistence type="predicted"/>
<accession>L7KSH7</accession>
<dbReference type="eggNOG" id="ENOG5031VW8">
    <property type="taxonomic scope" value="Bacteria"/>
</dbReference>